<dbReference type="RefSeq" id="WP_315577369.1">
    <property type="nucleotide sequence ID" value="NZ_JARDXH010000007.1"/>
</dbReference>
<dbReference type="Pfam" id="PF01381">
    <property type="entry name" value="HTH_3"/>
    <property type="match status" value="1"/>
</dbReference>
<feature type="domain" description="HTH cro/C1-type" evidence="1">
    <location>
        <begin position="30"/>
        <end position="86"/>
    </location>
</feature>
<evidence type="ECO:0000313" key="2">
    <source>
        <dbReference type="EMBL" id="MDU0807474.1"/>
    </source>
</evidence>
<gene>
    <name evidence="2" type="ORF">PQG45_00340</name>
</gene>
<dbReference type="InterPro" id="IPR010982">
    <property type="entry name" value="Lambda_DNA-bd_dom_sf"/>
</dbReference>
<dbReference type="CDD" id="cd00093">
    <property type="entry name" value="HTH_XRE"/>
    <property type="match status" value="1"/>
</dbReference>
<evidence type="ECO:0000313" key="3">
    <source>
        <dbReference type="Proteomes" id="UP001249959"/>
    </source>
</evidence>
<sequence>MKNLSLHQLDDQIHAFVNGQRQERIPTGWIHATRTSIGMTLQQLASRLGLSVPAVKKFEQREQSEAISLASLRKVAAAMDMDLVYYLKPKSGTLEAMMDARIEQKALELMQVSNQAMLLENQILDNHNRARELKRLISEIRQQKLSSLWE</sequence>
<proteinExistence type="predicted"/>
<dbReference type="InterPro" id="IPR001387">
    <property type="entry name" value="Cro/C1-type_HTH"/>
</dbReference>
<reference evidence="2 3" key="1">
    <citation type="submission" date="2023-09" db="EMBL/GenBank/DDBJ databases">
        <title>Aquirufa genomes.</title>
        <authorList>
            <person name="Pitt A."/>
        </authorList>
    </citation>
    <scope>NUCLEOTIDE SEQUENCE [LARGE SCALE GENOMIC DNA]</scope>
    <source>
        <strain evidence="2 3">LEOWEIH-7C</strain>
    </source>
</reference>
<dbReference type="PROSITE" id="PS50943">
    <property type="entry name" value="HTH_CROC1"/>
    <property type="match status" value="1"/>
</dbReference>
<name>A0ABU3TNS2_9BACT</name>
<dbReference type="Gene3D" id="1.10.260.40">
    <property type="entry name" value="lambda repressor-like DNA-binding domains"/>
    <property type="match status" value="1"/>
</dbReference>
<organism evidence="2 3">
    <name type="scientific">Aquirufa regiilacus</name>
    <dbReference type="NCBI Taxonomy" id="3024868"/>
    <lineage>
        <taxon>Bacteria</taxon>
        <taxon>Pseudomonadati</taxon>
        <taxon>Bacteroidota</taxon>
        <taxon>Cytophagia</taxon>
        <taxon>Cytophagales</taxon>
        <taxon>Flectobacillaceae</taxon>
        <taxon>Aquirufa</taxon>
    </lineage>
</organism>
<comment type="caution">
    <text evidence="2">The sequence shown here is derived from an EMBL/GenBank/DDBJ whole genome shotgun (WGS) entry which is preliminary data.</text>
</comment>
<dbReference type="Proteomes" id="UP001249959">
    <property type="component" value="Unassembled WGS sequence"/>
</dbReference>
<keyword evidence="3" id="KW-1185">Reference proteome</keyword>
<dbReference type="SUPFAM" id="SSF47413">
    <property type="entry name" value="lambda repressor-like DNA-binding domains"/>
    <property type="match status" value="1"/>
</dbReference>
<accession>A0ABU3TNS2</accession>
<protein>
    <recommendedName>
        <fullName evidence="1">HTH cro/C1-type domain-containing protein</fullName>
    </recommendedName>
</protein>
<dbReference type="EMBL" id="JAVNWW010000001">
    <property type="protein sequence ID" value="MDU0807474.1"/>
    <property type="molecule type" value="Genomic_DNA"/>
</dbReference>
<evidence type="ECO:0000259" key="1">
    <source>
        <dbReference type="PROSITE" id="PS50943"/>
    </source>
</evidence>
<dbReference type="SMART" id="SM00530">
    <property type="entry name" value="HTH_XRE"/>
    <property type="match status" value="1"/>
</dbReference>